<evidence type="ECO:0000313" key="1">
    <source>
        <dbReference type="EMBL" id="CAD7440888.1"/>
    </source>
</evidence>
<dbReference type="EMBL" id="OD565113">
    <property type="protein sequence ID" value="CAD7440888.1"/>
    <property type="molecule type" value="Genomic_DNA"/>
</dbReference>
<dbReference type="AlphaFoldDB" id="A0A7R9ET35"/>
<gene>
    <name evidence="1" type="ORF">TBIB3V08_LOCUS3373</name>
</gene>
<organism evidence="1">
    <name type="scientific">Timema bartmani</name>
    <dbReference type="NCBI Taxonomy" id="61472"/>
    <lineage>
        <taxon>Eukaryota</taxon>
        <taxon>Metazoa</taxon>
        <taxon>Ecdysozoa</taxon>
        <taxon>Arthropoda</taxon>
        <taxon>Hexapoda</taxon>
        <taxon>Insecta</taxon>
        <taxon>Pterygota</taxon>
        <taxon>Neoptera</taxon>
        <taxon>Polyneoptera</taxon>
        <taxon>Phasmatodea</taxon>
        <taxon>Timematodea</taxon>
        <taxon>Timematoidea</taxon>
        <taxon>Timematidae</taxon>
        <taxon>Timema</taxon>
    </lineage>
</organism>
<accession>A0A7R9ET35</accession>
<protein>
    <submittedName>
        <fullName evidence="1">Uncharacterized protein</fullName>
    </submittedName>
</protein>
<reference evidence="1" key="1">
    <citation type="submission" date="2020-11" db="EMBL/GenBank/DDBJ databases">
        <authorList>
            <person name="Tran Van P."/>
        </authorList>
    </citation>
    <scope>NUCLEOTIDE SEQUENCE</scope>
</reference>
<name>A0A7R9ET35_9NEOP</name>
<sequence length="125" mass="14448">MKPRLGDWVVTIDFLQEVAITFLSNGSRMCSVQQQLFVSFSKRESLKDLEKDRDIFYYLLGCGNEWKGEGSILPRGNHYLFVQWQQCKLQKTAIKMLQCIGKARSLSKRVNKVKSQLAKEAKTLE</sequence>
<proteinExistence type="predicted"/>